<gene>
    <name evidence="1" type="ORF">B4114_0269</name>
</gene>
<dbReference type="PATRIC" id="fig|1422.17.peg.1820"/>
<dbReference type="EMBL" id="LQYY01000020">
    <property type="protein sequence ID" value="KYD34984.1"/>
    <property type="molecule type" value="Genomic_DNA"/>
</dbReference>
<protein>
    <submittedName>
        <fullName evidence="1">Uncharacterized protein</fullName>
    </submittedName>
</protein>
<comment type="caution">
    <text evidence="1">The sequence shown here is derived from an EMBL/GenBank/DDBJ whole genome shotgun (WGS) entry which is preliminary data.</text>
</comment>
<evidence type="ECO:0000313" key="1">
    <source>
        <dbReference type="EMBL" id="KYD34984.1"/>
    </source>
</evidence>
<reference evidence="1 2" key="1">
    <citation type="submission" date="2016-01" db="EMBL/GenBank/DDBJ databases">
        <title>Draft Genome Sequences of Seven Thermophilic Sporeformers Isolated from Foods.</title>
        <authorList>
            <person name="Berendsen E.M."/>
            <person name="Wells-Bennik M.H."/>
            <person name="Krawcyk A.O."/>
            <person name="De Jong A."/>
            <person name="Holsappel S."/>
            <person name="Eijlander R.T."/>
            <person name="Kuipers O.P."/>
        </authorList>
    </citation>
    <scope>NUCLEOTIDE SEQUENCE [LARGE SCALE GENOMIC DNA]</scope>
    <source>
        <strain evidence="1 2">B4114</strain>
    </source>
</reference>
<proteinExistence type="predicted"/>
<evidence type="ECO:0000313" key="2">
    <source>
        <dbReference type="Proteomes" id="UP000075517"/>
    </source>
</evidence>
<name>A0A150NE63_GEOSE</name>
<accession>A0A150NE63</accession>
<organism evidence="1 2">
    <name type="scientific">Geobacillus stearothermophilus</name>
    <name type="common">Bacillus stearothermophilus</name>
    <dbReference type="NCBI Taxonomy" id="1422"/>
    <lineage>
        <taxon>Bacteria</taxon>
        <taxon>Bacillati</taxon>
        <taxon>Bacillota</taxon>
        <taxon>Bacilli</taxon>
        <taxon>Bacillales</taxon>
        <taxon>Anoxybacillaceae</taxon>
        <taxon>Geobacillus</taxon>
    </lineage>
</organism>
<dbReference type="Proteomes" id="UP000075517">
    <property type="component" value="Unassembled WGS sequence"/>
</dbReference>
<sequence>MERLGNKGRGVNGRTTLPLERRWKGSELREQAAVIEGK</sequence>
<dbReference type="AlphaFoldDB" id="A0A150NE63"/>